<reference evidence="5 6" key="1">
    <citation type="journal article" date="2015" name="PLoS Pathog.">
        <title>Leptomonas seymouri: Adaptations to the Dixenous Life Cycle Analyzed by Genome Sequencing, Transcriptome Profiling and Co-infection with Leishmania donovani.</title>
        <authorList>
            <person name="Kraeva N."/>
            <person name="Butenko A."/>
            <person name="Hlavacova J."/>
            <person name="Kostygov A."/>
            <person name="Myskova J."/>
            <person name="Grybchuk D."/>
            <person name="Lestinova T."/>
            <person name="Votypka J."/>
            <person name="Volf P."/>
            <person name="Opperdoes F."/>
            <person name="Flegontov P."/>
            <person name="Lukes J."/>
            <person name="Yurchenko V."/>
        </authorList>
    </citation>
    <scope>NUCLEOTIDE SEQUENCE [LARGE SCALE GENOMIC DNA]</scope>
    <source>
        <strain evidence="5 6">ATCC 30220</strain>
    </source>
</reference>
<organism evidence="5 6">
    <name type="scientific">Leptomonas seymouri</name>
    <dbReference type="NCBI Taxonomy" id="5684"/>
    <lineage>
        <taxon>Eukaryota</taxon>
        <taxon>Discoba</taxon>
        <taxon>Euglenozoa</taxon>
        <taxon>Kinetoplastea</taxon>
        <taxon>Metakinetoplastina</taxon>
        <taxon>Trypanosomatida</taxon>
        <taxon>Trypanosomatidae</taxon>
        <taxon>Leishmaniinae</taxon>
        <taxon>Leptomonas</taxon>
    </lineage>
</organism>
<proteinExistence type="inferred from homology"/>
<keyword evidence="4" id="KW-0206">Cytoskeleton</keyword>
<comment type="caution">
    <text evidence="5">The sequence shown here is derived from an EMBL/GenBank/DDBJ whole genome shotgun (WGS) entry which is preliminary data.</text>
</comment>
<keyword evidence="6" id="KW-1185">Reference proteome</keyword>
<dbReference type="Gene3D" id="1.25.40.190">
    <property type="entry name" value="Actin-related protein 2/3 complex subunit 5"/>
    <property type="match status" value="1"/>
</dbReference>
<dbReference type="GO" id="GO:0034314">
    <property type="term" value="P:Arp2/3 complex-mediated actin nucleation"/>
    <property type="evidence" value="ECO:0007669"/>
    <property type="project" value="InterPro"/>
</dbReference>
<evidence type="ECO:0000256" key="4">
    <source>
        <dbReference type="ARBA" id="ARBA00023212"/>
    </source>
</evidence>
<dbReference type="OMA" id="NAMHIFR"/>
<comment type="subcellular location">
    <subcellularLocation>
        <location evidence="1">Cytoplasm</location>
        <location evidence="1">Cytoskeleton</location>
    </subcellularLocation>
</comment>
<evidence type="ECO:0000256" key="1">
    <source>
        <dbReference type="ARBA" id="ARBA00004245"/>
    </source>
</evidence>
<dbReference type="GO" id="GO:0030833">
    <property type="term" value="P:regulation of actin filament polymerization"/>
    <property type="evidence" value="ECO:0007669"/>
    <property type="project" value="InterPro"/>
</dbReference>
<evidence type="ECO:0000313" key="5">
    <source>
        <dbReference type="EMBL" id="KPI84137.1"/>
    </source>
</evidence>
<dbReference type="InterPro" id="IPR006789">
    <property type="entry name" value="ARPC5"/>
</dbReference>
<dbReference type="SUPFAM" id="SSF69103">
    <property type="entry name" value="Arp2/3 complex 16 kDa subunit ARPC5"/>
    <property type="match status" value="1"/>
</dbReference>
<dbReference type="Pfam" id="PF04699">
    <property type="entry name" value="P16-Arc"/>
    <property type="match status" value="1"/>
</dbReference>
<evidence type="ECO:0000256" key="2">
    <source>
        <dbReference type="ARBA" id="ARBA00006084"/>
    </source>
</evidence>
<dbReference type="EMBL" id="LJSK01000286">
    <property type="protein sequence ID" value="KPI84137.1"/>
    <property type="molecule type" value="Genomic_DNA"/>
</dbReference>
<dbReference type="AlphaFoldDB" id="A0A0N0P3W8"/>
<evidence type="ECO:0000313" key="6">
    <source>
        <dbReference type="Proteomes" id="UP000038009"/>
    </source>
</evidence>
<protein>
    <submittedName>
        <fullName evidence="5">Putative ARP2/3 complex 16kDa subunit</fullName>
    </submittedName>
</protein>
<sequence length="145" mass="16228">MCKSTPSAHQEVSALCEELDRLAPVSFDQLQRSNAMHIFRMLRRVDEYLVAAEGTADSNENVRKPAATDAPPSATMQRQLALLRFLTMEQQDTLMKVLYACMAPLPAAGQHEKEGRAWLREVYGWYAALYQLTGDGAVIRVLASR</sequence>
<dbReference type="InterPro" id="IPR036743">
    <property type="entry name" value="ARPC5_sf"/>
</dbReference>
<gene>
    <name evidence="5" type="ORF">ABL78_6811</name>
</gene>
<evidence type="ECO:0000256" key="3">
    <source>
        <dbReference type="ARBA" id="ARBA00022490"/>
    </source>
</evidence>
<dbReference type="OrthoDB" id="264156at2759"/>
<keyword evidence="3" id="KW-0963">Cytoplasm</keyword>
<accession>A0A0N0P3W8</accession>
<name>A0A0N0P3W8_LEPSE</name>
<dbReference type="VEuPathDB" id="TriTrypDB:Lsey_0286_0090"/>
<comment type="similarity">
    <text evidence="2">Belongs to the ARPC5 family.</text>
</comment>
<dbReference type="Proteomes" id="UP000038009">
    <property type="component" value="Unassembled WGS sequence"/>
</dbReference>
<dbReference type="GO" id="GO:0005885">
    <property type="term" value="C:Arp2/3 protein complex"/>
    <property type="evidence" value="ECO:0007669"/>
    <property type="project" value="InterPro"/>
</dbReference>